<gene>
    <name evidence="1" type="ORF">RPERSI_LOCUS14629</name>
</gene>
<name>A0ACA9QQ36_9GLOM</name>
<comment type="caution">
    <text evidence="1">The sequence shown here is derived from an EMBL/GenBank/DDBJ whole genome shotgun (WGS) entry which is preliminary data.</text>
</comment>
<organism evidence="1 2">
    <name type="scientific">Racocetra persica</name>
    <dbReference type="NCBI Taxonomy" id="160502"/>
    <lineage>
        <taxon>Eukaryota</taxon>
        <taxon>Fungi</taxon>
        <taxon>Fungi incertae sedis</taxon>
        <taxon>Mucoromycota</taxon>
        <taxon>Glomeromycotina</taxon>
        <taxon>Glomeromycetes</taxon>
        <taxon>Diversisporales</taxon>
        <taxon>Gigasporaceae</taxon>
        <taxon>Racocetra</taxon>
    </lineage>
</organism>
<evidence type="ECO:0000313" key="1">
    <source>
        <dbReference type="EMBL" id="CAG8755448.1"/>
    </source>
</evidence>
<sequence length="436" mass="50533">MEHDVFEETVEGKIFGNFSFDLFPYIVKNKYDIVDIRELTCKYLHKTIDKYDIDKLDKIINKMSEIFEDYIIQSIDSNEDTNNNDDMNRLEDQIIEHLSSDISKLANLFAAFSTEILHSDEYGMIDLRPYKLAGINTSVLNAGIFSRAGNQVKLSQIIKHLRLIIDTNFIEEYNKRINRVTNKSNIYNVMINSIASNLTPFGKYPTPYDRTLLDENISFIQLLYRDLGGNDVVKQRAFDRIDPAIIPSLTEMHRNIIKFIPLDDRILEFKFEKGKVRITKLFVHPHWIETLWNIVLLEMRSKCEPIVGTLICFYAGIIKSKEDFNLAHHLGIIYSGPMNFARFHEIMSKLSEMCHYITTVEGSKQVKSLISTVRASQDNALLQFSTVSSLIKGYLTERYTSTITGPMPLFRPIAQHRQKELNRSDSNIQGIEFIMR</sequence>
<dbReference type="Proteomes" id="UP000789920">
    <property type="component" value="Unassembled WGS sequence"/>
</dbReference>
<proteinExistence type="predicted"/>
<reference evidence="1" key="1">
    <citation type="submission" date="2021-06" db="EMBL/GenBank/DDBJ databases">
        <authorList>
            <person name="Kallberg Y."/>
            <person name="Tangrot J."/>
            <person name="Rosling A."/>
        </authorList>
    </citation>
    <scope>NUCLEOTIDE SEQUENCE</scope>
    <source>
        <strain evidence="1">MA461A</strain>
    </source>
</reference>
<protein>
    <submittedName>
        <fullName evidence="1">6509_t:CDS:1</fullName>
    </submittedName>
</protein>
<keyword evidence="2" id="KW-1185">Reference proteome</keyword>
<accession>A0ACA9QQ36</accession>
<feature type="non-terminal residue" evidence="1">
    <location>
        <position position="436"/>
    </location>
</feature>
<evidence type="ECO:0000313" key="2">
    <source>
        <dbReference type="Proteomes" id="UP000789920"/>
    </source>
</evidence>
<dbReference type="EMBL" id="CAJVQC010034037">
    <property type="protein sequence ID" value="CAG8755448.1"/>
    <property type="molecule type" value="Genomic_DNA"/>
</dbReference>